<evidence type="ECO:0000313" key="3">
    <source>
        <dbReference type="Proteomes" id="UP000030988"/>
    </source>
</evidence>
<sequence length="517" mass="56536">MKTDGQASRTGWLLRLRVYLDAFRLAPRPFAKALWWRVLGKRVRARGQFAPLLSASRHAYDVWIGQASLPIGSDSGPQIVAVVGQGPGHDVTCGSLARQGIPVIADAAEAADGSWLLPLTPGDLLADGAAATYRGAAATARADILYADDDLLDGRRRRTRPHFKPDWNAELFRHQDFMSGACILRCDAVRRFSGTVPVDLARAALALSGQPPQHVPHILHHRRTRPLTVIPPVDKPAAGTPLPPVSVIIPTRNRADLLKVCTDGLARTDYPSMEIIIVDNGSDDPETIAWLQEWASRAPDRHRVLSAPGPFNYSALNNLAARQATGTLLCLLNNDIEILEPNWLATMVRQAVREEVGAVGARLLYPDGRIQHAGVVLGVGNAAGHAHRFMRPEEEGYHHRHSLPHFVSAVTAACLVVRGDRFDAVDGLDEANFAVAFNDVDLCLRLNRKGWQSLYEPRATLVHHESVSRGLDRDPVGAARFAGEMAALQRIWGTATLVDPWHHPQLSRASERFALAL</sequence>
<dbReference type="AlphaFoldDB" id="A0A0B2BYH2"/>
<feature type="domain" description="Glycosyltransferase 2-like" evidence="1">
    <location>
        <begin position="246"/>
        <end position="368"/>
    </location>
</feature>
<protein>
    <submittedName>
        <fullName evidence="2">Glycosyl transferase</fullName>
    </submittedName>
</protein>
<gene>
    <name evidence="2" type="ORF">PK98_08860</name>
</gene>
<organism evidence="2 3">
    <name type="scientific">Croceibacterium mercuriale</name>
    <dbReference type="NCBI Taxonomy" id="1572751"/>
    <lineage>
        <taxon>Bacteria</taxon>
        <taxon>Pseudomonadati</taxon>
        <taxon>Pseudomonadota</taxon>
        <taxon>Alphaproteobacteria</taxon>
        <taxon>Sphingomonadales</taxon>
        <taxon>Erythrobacteraceae</taxon>
        <taxon>Croceibacterium</taxon>
    </lineage>
</organism>
<dbReference type="PANTHER" id="PTHR43179">
    <property type="entry name" value="RHAMNOSYLTRANSFERASE WBBL"/>
    <property type="match status" value="1"/>
</dbReference>
<name>A0A0B2BYH2_9SPHN</name>
<dbReference type="Gene3D" id="3.90.550.10">
    <property type="entry name" value="Spore Coat Polysaccharide Biosynthesis Protein SpsA, Chain A"/>
    <property type="match status" value="1"/>
</dbReference>
<dbReference type="SUPFAM" id="SSF53448">
    <property type="entry name" value="Nucleotide-diphospho-sugar transferases"/>
    <property type="match status" value="1"/>
</dbReference>
<dbReference type="STRING" id="1572751.PK98_08860"/>
<dbReference type="InterPro" id="IPR001173">
    <property type="entry name" value="Glyco_trans_2-like"/>
</dbReference>
<dbReference type="InterPro" id="IPR029044">
    <property type="entry name" value="Nucleotide-diphossugar_trans"/>
</dbReference>
<evidence type="ECO:0000259" key="1">
    <source>
        <dbReference type="Pfam" id="PF00535"/>
    </source>
</evidence>
<dbReference type="PANTHER" id="PTHR43179:SF7">
    <property type="entry name" value="RHAMNOSYLTRANSFERASE WBBL"/>
    <property type="match status" value="1"/>
</dbReference>
<dbReference type="CDD" id="cd04186">
    <property type="entry name" value="GT_2_like_c"/>
    <property type="match status" value="1"/>
</dbReference>
<accession>A0A0B2BYH2</accession>
<dbReference type="EMBL" id="JTDN01000001">
    <property type="protein sequence ID" value="KHL26504.1"/>
    <property type="molecule type" value="Genomic_DNA"/>
</dbReference>
<reference evidence="2 3" key="1">
    <citation type="submission" date="2014-11" db="EMBL/GenBank/DDBJ databases">
        <title>Draft genome sequence of Kirrobacter mercurialis.</title>
        <authorList>
            <person name="Coil D.A."/>
            <person name="Eisen J.A."/>
        </authorList>
    </citation>
    <scope>NUCLEOTIDE SEQUENCE [LARGE SCALE GENOMIC DNA]</scope>
    <source>
        <strain evidence="2 3">Coronado</strain>
    </source>
</reference>
<evidence type="ECO:0000313" key="2">
    <source>
        <dbReference type="EMBL" id="KHL26504.1"/>
    </source>
</evidence>
<dbReference type="GO" id="GO:0016740">
    <property type="term" value="F:transferase activity"/>
    <property type="evidence" value="ECO:0007669"/>
    <property type="project" value="UniProtKB-KW"/>
</dbReference>
<dbReference type="Pfam" id="PF00535">
    <property type="entry name" value="Glycos_transf_2"/>
    <property type="match status" value="1"/>
</dbReference>
<keyword evidence="2" id="KW-0808">Transferase</keyword>
<dbReference type="Proteomes" id="UP000030988">
    <property type="component" value="Unassembled WGS sequence"/>
</dbReference>
<proteinExistence type="predicted"/>
<keyword evidence="3" id="KW-1185">Reference proteome</keyword>
<dbReference type="OrthoDB" id="9783791at2"/>
<comment type="caution">
    <text evidence="2">The sequence shown here is derived from an EMBL/GenBank/DDBJ whole genome shotgun (WGS) entry which is preliminary data.</text>
</comment>